<dbReference type="InterPro" id="IPR000086">
    <property type="entry name" value="NUDIX_hydrolase_dom"/>
</dbReference>
<evidence type="ECO:0000259" key="5">
    <source>
        <dbReference type="PROSITE" id="PS51462"/>
    </source>
</evidence>
<dbReference type="GO" id="GO:0005829">
    <property type="term" value="C:cytosol"/>
    <property type="evidence" value="ECO:0007669"/>
    <property type="project" value="TreeGrafter"/>
</dbReference>
<gene>
    <name evidence="6" type="ORF">METZ01_LOCUS101018</name>
</gene>
<keyword evidence="3" id="KW-0378">Hydrolase</keyword>
<feature type="domain" description="Nudix hydrolase" evidence="5">
    <location>
        <begin position="42"/>
        <end position="165"/>
    </location>
</feature>
<evidence type="ECO:0000256" key="1">
    <source>
        <dbReference type="ARBA" id="ARBA00001946"/>
    </source>
</evidence>
<keyword evidence="2" id="KW-0479">Metal-binding</keyword>
<dbReference type="InterPro" id="IPR020084">
    <property type="entry name" value="NUDIX_hydrolase_CS"/>
</dbReference>
<dbReference type="GO" id="GO:0035529">
    <property type="term" value="F:NADH pyrophosphatase activity"/>
    <property type="evidence" value="ECO:0007669"/>
    <property type="project" value="TreeGrafter"/>
</dbReference>
<sequence>MSIAETRYMYCPICATPLSNQQVNKENRKACPNSSCDYVAWNNPTPVLAAIAQTGDSVVLVQAIGWPKGWFGLVTGFHEAGETAEEGVVREVKEELGLGCRVESLVGVYSFFQLNQVIIAYHVLLDKGDITLDKTELVNYKKIPIEKLQPWDSGTGKAVQDWLKTKGIEKEVIDLKKRGEIN</sequence>
<comment type="cofactor">
    <cofactor evidence="1">
        <name>Mg(2+)</name>
        <dbReference type="ChEBI" id="CHEBI:18420"/>
    </cofactor>
</comment>
<organism evidence="6">
    <name type="scientific">marine metagenome</name>
    <dbReference type="NCBI Taxonomy" id="408172"/>
    <lineage>
        <taxon>unclassified sequences</taxon>
        <taxon>metagenomes</taxon>
        <taxon>ecological metagenomes</taxon>
    </lineage>
</organism>
<keyword evidence="4" id="KW-0460">Magnesium</keyword>
<dbReference type="Gene3D" id="3.90.79.10">
    <property type="entry name" value="Nucleoside Triphosphate Pyrophosphohydrolase"/>
    <property type="match status" value="1"/>
</dbReference>
<protein>
    <recommendedName>
        <fullName evidence="5">Nudix hydrolase domain-containing protein</fullName>
    </recommendedName>
</protein>
<evidence type="ECO:0000313" key="6">
    <source>
        <dbReference type="EMBL" id="SVA48164.1"/>
    </source>
</evidence>
<dbReference type="InterPro" id="IPR050241">
    <property type="entry name" value="NAD-cap_RNA_hydrolase_NudC"/>
</dbReference>
<dbReference type="AlphaFoldDB" id="A0A381W6M3"/>
<dbReference type="PANTHER" id="PTHR42904">
    <property type="entry name" value="NUDIX HYDROLASE, NUDC SUBFAMILY"/>
    <property type="match status" value="1"/>
</dbReference>
<dbReference type="Pfam" id="PF00293">
    <property type="entry name" value="NUDIX"/>
    <property type="match status" value="1"/>
</dbReference>
<dbReference type="GO" id="GO:0046872">
    <property type="term" value="F:metal ion binding"/>
    <property type="evidence" value="ECO:0007669"/>
    <property type="project" value="UniProtKB-KW"/>
</dbReference>
<evidence type="ECO:0000256" key="2">
    <source>
        <dbReference type="ARBA" id="ARBA00022723"/>
    </source>
</evidence>
<reference evidence="6" key="1">
    <citation type="submission" date="2018-05" db="EMBL/GenBank/DDBJ databases">
        <authorList>
            <person name="Lanie J.A."/>
            <person name="Ng W.-L."/>
            <person name="Kazmierczak K.M."/>
            <person name="Andrzejewski T.M."/>
            <person name="Davidsen T.M."/>
            <person name="Wayne K.J."/>
            <person name="Tettelin H."/>
            <person name="Glass J.I."/>
            <person name="Rusch D."/>
            <person name="Podicherti R."/>
            <person name="Tsui H.-C.T."/>
            <person name="Winkler M.E."/>
        </authorList>
    </citation>
    <scope>NUCLEOTIDE SEQUENCE</scope>
</reference>
<evidence type="ECO:0000256" key="4">
    <source>
        <dbReference type="ARBA" id="ARBA00022842"/>
    </source>
</evidence>
<accession>A0A381W6M3</accession>
<dbReference type="SUPFAM" id="SSF55811">
    <property type="entry name" value="Nudix"/>
    <property type="match status" value="1"/>
</dbReference>
<dbReference type="PANTHER" id="PTHR42904:SF12">
    <property type="entry name" value="ADP-RIBOSE PYROPHOSPHATASE-RELATED"/>
    <property type="match status" value="1"/>
</dbReference>
<dbReference type="InterPro" id="IPR015797">
    <property type="entry name" value="NUDIX_hydrolase-like_dom_sf"/>
</dbReference>
<proteinExistence type="predicted"/>
<dbReference type="PROSITE" id="PS00893">
    <property type="entry name" value="NUDIX_BOX"/>
    <property type="match status" value="1"/>
</dbReference>
<dbReference type="GO" id="GO:0006742">
    <property type="term" value="P:NADP+ catabolic process"/>
    <property type="evidence" value="ECO:0007669"/>
    <property type="project" value="TreeGrafter"/>
</dbReference>
<dbReference type="PROSITE" id="PS51462">
    <property type="entry name" value="NUDIX"/>
    <property type="match status" value="1"/>
</dbReference>
<evidence type="ECO:0000256" key="3">
    <source>
        <dbReference type="ARBA" id="ARBA00022801"/>
    </source>
</evidence>
<dbReference type="GO" id="GO:0019677">
    <property type="term" value="P:NAD+ catabolic process"/>
    <property type="evidence" value="ECO:0007669"/>
    <property type="project" value="TreeGrafter"/>
</dbReference>
<dbReference type="EMBL" id="UINC01010862">
    <property type="protein sequence ID" value="SVA48164.1"/>
    <property type="molecule type" value="Genomic_DNA"/>
</dbReference>
<name>A0A381W6M3_9ZZZZ</name>